<dbReference type="OrthoDB" id="2440930at2759"/>
<feature type="coiled-coil region" evidence="1">
    <location>
        <begin position="262"/>
        <end position="296"/>
    </location>
</feature>
<reference evidence="2" key="1">
    <citation type="submission" date="2021-06" db="EMBL/GenBank/DDBJ databases">
        <authorList>
            <person name="Kallberg Y."/>
            <person name="Tangrot J."/>
            <person name="Rosling A."/>
        </authorList>
    </citation>
    <scope>NUCLEOTIDE SEQUENCE</scope>
    <source>
        <strain evidence="2">IA702</strain>
    </source>
</reference>
<dbReference type="EMBL" id="CAJVPJ010001691">
    <property type="protein sequence ID" value="CAG8600513.1"/>
    <property type="molecule type" value="Genomic_DNA"/>
</dbReference>
<organism evidence="2 3">
    <name type="scientific">Paraglomus occultum</name>
    <dbReference type="NCBI Taxonomy" id="144539"/>
    <lineage>
        <taxon>Eukaryota</taxon>
        <taxon>Fungi</taxon>
        <taxon>Fungi incertae sedis</taxon>
        <taxon>Mucoromycota</taxon>
        <taxon>Glomeromycotina</taxon>
        <taxon>Glomeromycetes</taxon>
        <taxon>Paraglomerales</taxon>
        <taxon>Paraglomeraceae</taxon>
        <taxon>Paraglomus</taxon>
    </lineage>
</organism>
<gene>
    <name evidence="2" type="ORF">POCULU_LOCUS7439</name>
</gene>
<comment type="caution">
    <text evidence="2">The sequence shown here is derived from an EMBL/GenBank/DDBJ whole genome shotgun (WGS) entry which is preliminary data.</text>
</comment>
<evidence type="ECO:0000256" key="1">
    <source>
        <dbReference type="SAM" id="Coils"/>
    </source>
</evidence>
<evidence type="ECO:0000313" key="3">
    <source>
        <dbReference type="Proteomes" id="UP000789572"/>
    </source>
</evidence>
<proteinExistence type="predicted"/>
<dbReference type="AlphaFoldDB" id="A0A9N9GGL2"/>
<accession>A0A9N9GGL2</accession>
<keyword evidence="3" id="KW-1185">Reference proteome</keyword>
<evidence type="ECO:0000313" key="2">
    <source>
        <dbReference type="EMBL" id="CAG8600513.1"/>
    </source>
</evidence>
<feature type="non-terminal residue" evidence="2">
    <location>
        <position position="1"/>
    </location>
</feature>
<protein>
    <submittedName>
        <fullName evidence="2">10879_t:CDS:1</fullName>
    </submittedName>
</protein>
<dbReference type="Proteomes" id="UP000789572">
    <property type="component" value="Unassembled WGS sequence"/>
</dbReference>
<keyword evidence="1" id="KW-0175">Coiled coil</keyword>
<name>A0A9N9GGL2_9GLOM</name>
<sequence>RRANAPPPEPRHYYFNAITHRRVTAGGRRYYELLNAGWDIENDYYLVPPEVISGDSNEAQDPLPTHERIMAIHGEKLANLNITLCRECFIAINLEQVGKPKVRLSPIEFRRYVNNITDLNALIESKDYLTRFIKSEYKTKEFVDKFLDNLETMIEIPANDIDCIRIWVLGFINDREGEEMGLYKFLQSNYSDINETFNEFYQNYAGNVHNPMNKNRVARALSALGLKTEMKKARRQLYINRKKIIDEFVSKQNLRRAVDFIYALNLNKIDELEALIDDYKNRRDDLLNKLDLESELDHSMPIISELKVLVDQKIMYLIHYINVCEDTFLITEEAKNQNMREWEEQTFLASSD</sequence>